<dbReference type="Gene3D" id="3.40.50.2300">
    <property type="match status" value="2"/>
</dbReference>
<dbReference type="EMBL" id="JBBUTG010000009">
    <property type="protein sequence ID" value="MEK8032232.1"/>
    <property type="molecule type" value="Genomic_DNA"/>
</dbReference>
<dbReference type="InterPro" id="IPR028082">
    <property type="entry name" value="Peripla_BP_I"/>
</dbReference>
<dbReference type="PANTHER" id="PTHR47235:SF1">
    <property type="entry name" value="BLR6548 PROTEIN"/>
    <property type="match status" value="1"/>
</dbReference>
<evidence type="ECO:0000256" key="1">
    <source>
        <dbReference type="ARBA" id="ARBA00010062"/>
    </source>
</evidence>
<evidence type="ECO:0000259" key="3">
    <source>
        <dbReference type="Pfam" id="PF13458"/>
    </source>
</evidence>
<feature type="domain" description="Leucine-binding protein" evidence="3">
    <location>
        <begin position="28"/>
        <end position="369"/>
    </location>
</feature>
<dbReference type="SUPFAM" id="SSF53822">
    <property type="entry name" value="Periplasmic binding protein-like I"/>
    <property type="match status" value="1"/>
</dbReference>
<keyword evidence="2" id="KW-0732">Signal</keyword>
<comment type="caution">
    <text evidence="4">The sequence shown here is derived from an EMBL/GenBank/DDBJ whole genome shotgun (WGS) entry which is preliminary data.</text>
</comment>
<sequence>MHRRHFLIAGAAGCAISPALGWASGSKSVRIGQSASLTGTQTQYGKDVNLGLNAAFTAANKAEGANGLNFELLALDDGGVKERVVSNAKSLIDVGATALVGFTSGIGAQDCMPLTLEHQISMIGTASGNMGIRAGSPPPGTAHVRAGYDIEYKQMIAYLKTFGFNKVGYVYLQDTSKINLATMTTVMDSAGIKPPIALGVDRNAKDIDSAAKQLLAAKLDCVVFTTNAAPVLAIMKQMNDGGFPGMFFASSLAGQDLINGVPAVGRSVVMSLVVPRPTALGVGVVSQCTRDVAAINASAKMGVTVLEGYIAGRVTVEAARQAAQRGGEVSRQRLRDALANLKVDLGGYRVAYEGGASQGSQYVELVVVDRFGRIAG</sequence>
<organism evidence="4 5">
    <name type="scientific">Ideonella lacteola</name>
    <dbReference type="NCBI Taxonomy" id="2984193"/>
    <lineage>
        <taxon>Bacteria</taxon>
        <taxon>Pseudomonadati</taxon>
        <taxon>Pseudomonadota</taxon>
        <taxon>Betaproteobacteria</taxon>
        <taxon>Burkholderiales</taxon>
        <taxon>Sphaerotilaceae</taxon>
        <taxon>Ideonella</taxon>
    </lineage>
</organism>
<dbReference type="InterPro" id="IPR028081">
    <property type="entry name" value="Leu-bd"/>
</dbReference>
<dbReference type="Pfam" id="PF13458">
    <property type="entry name" value="Peripla_BP_6"/>
    <property type="match status" value="1"/>
</dbReference>
<gene>
    <name evidence="4" type="ORF">AACH06_15495</name>
</gene>
<dbReference type="Proteomes" id="UP001371218">
    <property type="component" value="Unassembled WGS sequence"/>
</dbReference>
<keyword evidence="5" id="KW-1185">Reference proteome</keyword>
<evidence type="ECO:0000313" key="5">
    <source>
        <dbReference type="Proteomes" id="UP001371218"/>
    </source>
</evidence>
<evidence type="ECO:0000313" key="4">
    <source>
        <dbReference type="EMBL" id="MEK8032232.1"/>
    </source>
</evidence>
<protein>
    <submittedName>
        <fullName evidence="4">ABC transporter substrate-binding protein</fullName>
    </submittedName>
</protein>
<reference evidence="4 5" key="1">
    <citation type="submission" date="2024-04" db="EMBL/GenBank/DDBJ databases">
        <title>Novel species of the genus Ideonella isolated from streams.</title>
        <authorList>
            <person name="Lu H."/>
        </authorList>
    </citation>
    <scope>NUCLEOTIDE SEQUENCE [LARGE SCALE GENOMIC DNA]</scope>
    <source>
        <strain evidence="4 5">DXS29W</strain>
    </source>
</reference>
<dbReference type="RefSeq" id="WP_341426644.1">
    <property type="nucleotide sequence ID" value="NZ_JBBUTG010000009.1"/>
</dbReference>
<dbReference type="PANTHER" id="PTHR47235">
    <property type="entry name" value="BLR6548 PROTEIN"/>
    <property type="match status" value="1"/>
</dbReference>
<comment type="similarity">
    <text evidence="1">Belongs to the leucine-binding protein family.</text>
</comment>
<evidence type="ECO:0000256" key="2">
    <source>
        <dbReference type="ARBA" id="ARBA00022729"/>
    </source>
</evidence>
<accession>A0ABU9BQJ8</accession>
<proteinExistence type="inferred from homology"/>
<name>A0ABU9BQJ8_9BURK</name>